<evidence type="ECO:0000313" key="2">
    <source>
        <dbReference type="Proteomes" id="UP001143910"/>
    </source>
</evidence>
<comment type="caution">
    <text evidence="1">The sequence shown here is derived from an EMBL/GenBank/DDBJ whole genome shotgun (WGS) entry which is preliminary data.</text>
</comment>
<protein>
    <submittedName>
        <fullName evidence="1">Uncharacterized protein</fullName>
    </submittedName>
</protein>
<gene>
    <name evidence="1" type="ORF">NQ176_g10612</name>
</gene>
<reference evidence="1" key="1">
    <citation type="submission" date="2022-08" db="EMBL/GenBank/DDBJ databases">
        <title>Genome Sequence of Lecanicillium fungicola.</title>
        <authorList>
            <person name="Buettner E."/>
        </authorList>
    </citation>
    <scope>NUCLEOTIDE SEQUENCE</scope>
    <source>
        <strain evidence="1">Babe33</strain>
    </source>
</reference>
<proteinExistence type="predicted"/>
<evidence type="ECO:0000313" key="1">
    <source>
        <dbReference type="EMBL" id="KAJ2965442.1"/>
    </source>
</evidence>
<keyword evidence="2" id="KW-1185">Reference proteome</keyword>
<sequence>MKAFVVQPLLLTLAVAASVPQSVSYDGHKVFRVPVHDDGAYLQSVVDKLDVSVWQPPSKKGAFADIQVAPHLVKAFEAAMSGHELITMHDDLGQSVKEEAIFPIYAAGSANSTWFNAYHAYSDHLQWLNDLATQYPKNSKIVTSGNSLQGNPITGLHIFGSSGGGKKPAVVFHGTVHAREWIATMVVEYMTNELITKYGTDQALTAFVDKYDFYMFPIVNVDGTPAPRMFTQAVAQESPNHIWQQLPWP</sequence>
<dbReference type="Proteomes" id="UP001143910">
    <property type="component" value="Unassembled WGS sequence"/>
</dbReference>
<accession>A0ACC1MEI6</accession>
<name>A0ACC1MEI6_9HYPO</name>
<organism evidence="1 2">
    <name type="scientific">Zarea fungicola</name>
    <dbReference type="NCBI Taxonomy" id="93591"/>
    <lineage>
        <taxon>Eukaryota</taxon>
        <taxon>Fungi</taxon>
        <taxon>Dikarya</taxon>
        <taxon>Ascomycota</taxon>
        <taxon>Pezizomycotina</taxon>
        <taxon>Sordariomycetes</taxon>
        <taxon>Hypocreomycetidae</taxon>
        <taxon>Hypocreales</taxon>
        <taxon>Cordycipitaceae</taxon>
        <taxon>Zarea</taxon>
    </lineage>
</organism>
<dbReference type="EMBL" id="JANJQO010002985">
    <property type="protein sequence ID" value="KAJ2965442.1"/>
    <property type="molecule type" value="Genomic_DNA"/>
</dbReference>